<dbReference type="Proteomes" id="UP000663419">
    <property type="component" value="Chromosome 1"/>
</dbReference>
<dbReference type="VEuPathDB" id="FungiDB:I7I53_09212"/>
<gene>
    <name evidence="1" type="ORF">I7I53_09212</name>
</gene>
<sequence>MPTHLKRICSAIDQMPPNMDVDISQPELDFCQQSNTESARHPCPSYLAHLRDGASQRSFMPPSENSSPETTAQTRTVALSIKGEVGAVFKIHLLSHCHTLSQRGVERNNANLKMKMTFARGSTAPKALSPACAASLLIEFDPLSTEVLGHAKN</sequence>
<reference evidence="1" key="1">
    <citation type="submission" date="2021-01" db="EMBL/GenBank/DDBJ databases">
        <title>Chromosome-level genome assembly of a human fungal pathogen reveals clustering of transcriptionally co-regulated genes.</title>
        <authorList>
            <person name="Voorhies M."/>
            <person name="Cohen S."/>
            <person name="Shea T.P."/>
            <person name="Petrus S."/>
            <person name="Munoz J.F."/>
            <person name="Poplawski S."/>
            <person name="Goldman W.E."/>
            <person name="Michael T."/>
            <person name="Cuomo C.A."/>
            <person name="Sil A."/>
            <person name="Beyhan S."/>
        </authorList>
    </citation>
    <scope>NUCLEOTIDE SEQUENCE</scope>
    <source>
        <strain evidence="1">H88</strain>
    </source>
</reference>
<dbReference type="AlphaFoldDB" id="A0A8A1L4V6"/>
<protein>
    <submittedName>
        <fullName evidence="1">Uncharacterized protein</fullName>
    </submittedName>
</protein>
<accession>A0A8A1L4V6</accession>
<organism evidence="1 2">
    <name type="scientific">Ajellomyces capsulatus (strain H88)</name>
    <name type="common">Darling's disease fungus</name>
    <name type="synonym">Histoplasma capsulatum</name>
    <dbReference type="NCBI Taxonomy" id="544711"/>
    <lineage>
        <taxon>Eukaryota</taxon>
        <taxon>Fungi</taxon>
        <taxon>Dikarya</taxon>
        <taxon>Ascomycota</taxon>
        <taxon>Pezizomycotina</taxon>
        <taxon>Eurotiomycetes</taxon>
        <taxon>Eurotiomycetidae</taxon>
        <taxon>Onygenales</taxon>
        <taxon>Ajellomycetaceae</taxon>
        <taxon>Histoplasma</taxon>
    </lineage>
</organism>
<dbReference type="EMBL" id="CP069102">
    <property type="protein sequence ID" value="QSS48986.1"/>
    <property type="molecule type" value="Genomic_DNA"/>
</dbReference>
<proteinExistence type="predicted"/>
<evidence type="ECO:0000313" key="2">
    <source>
        <dbReference type="Proteomes" id="UP000663419"/>
    </source>
</evidence>
<name>A0A8A1L4V6_AJEC8</name>
<evidence type="ECO:0000313" key="1">
    <source>
        <dbReference type="EMBL" id="QSS48986.1"/>
    </source>
</evidence>